<dbReference type="InterPro" id="IPR050218">
    <property type="entry name" value="LptD"/>
</dbReference>
<feature type="domain" description="Organic solvent tolerance-like N-terminal" evidence="5">
    <location>
        <begin position="44"/>
        <end position="175"/>
    </location>
</feature>
<dbReference type="GO" id="GO:0015920">
    <property type="term" value="P:lipopolysaccharide transport"/>
    <property type="evidence" value="ECO:0007669"/>
    <property type="project" value="InterPro"/>
</dbReference>
<evidence type="ECO:0000256" key="3">
    <source>
        <dbReference type="ARBA" id="ARBA00023237"/>
    </source>
</evidence>
<dbReference type="InterPro" id="IPR005653">
    <property type="entry name" value="OstA-like_N"/>
</dbReference>
<dbReference type="InterPro" id="IPR007543">
    <property type="entry name" value="LptD_C"/>
</dbReference>
<keyword evidence="3 4" id="KW-0998">Cell outer membrane</keyword>
<keyword evidence="2 4" id="KW-0472">Membrane</keyword>
<gene>
    <name evidence="4 7" type="primary">lptD</name>
    <name evidence="7" type="ordered locus">GNIT_0700</name>
</gene>
<evidence type="ECO:0000259" key="6">
    <source>
        <dbReference type="Pfam" id="PF04453"/>
    </source>
</evidence>
<evidence type="ECO:0000256" key="2">
    <source>
        <dbReference type="ARBA" id="ARBA00023136"/>
    </source>
</evidence>
<feature type="domain" description="LptD C-terminal" evidence="6">
    <location>
        <begin position="284"/>
        <end position="646"/>
    </location>
</feature>
<organism evidence="7 8">
    <name type="scientific">Glaciecola nitratireducens (strain JCM 12485 / KCTC 12276 / FR1064)</name>
    <dbReference type="NCBI Taxonomy" id="1085623"/>
    <lineage>
        <taxon>Bacteria</taxon>
        <taxon>Pseudomonadati</taxon>
        <taxon>Pseudomonadota</taxon>
        <taxon>Gammaproteobacteria</taxon>
        <taxon>Alteromonadales</taxon>
        <taxon>Alteromonadaceae</taxon>
        <taxon>Brumicola</taxon>
    </lineage>
</organism>
<dbReference type="eggNOG" id="COG1452">
    <property type="taxonomic scope" value="Bacteria"/>
</dbReference>
<dbReference type="PANTHER" id="PTHR30189:SF1">
    <property type="entry name" value="LPS-ASSEMBLY PROTEIN LPTD"/>
    <property type="match status" value="1"/>
</dbReference>
<dbReference type="AlphaFoldDB" id="G4QFQ9"/>
<dbReference type="Pfam" id="PF03968">
    <property type="entry name" value="LptD_N"/>
    <property type="match status" value="1"/>
</dbReference>
<protein>
    <recommendedName>
        <fullName evidence="4">LPS-assembly protein LptD</fullName>
    </recommendedName>
</protein>
<sequence length="737" mass="84251" precursor="true">MIKLFFATTLSISAFFVSAQTVELCIPESTPFESSLLTTGKQIKVSSDAAQMIQNRSALFNGNVLITSPSSMINADVAQIDNNGKQVIASGDVLYRDEALQVESQGVELNSDLKLLQMQDTEYQFKNISGRGAADLLSLSGEQGLRLEQVSFTTCPEGSEDWKMFANEIVIAKDSPFGEAYNTKFYLGGVPVFWLPYFAFPVTAERQSGLLFPNIGSSTRTGLEYEQPVYWNIAPNYDATFSPRAMTNRGIQLKTEFRYLFSQSQGEVQLEYLPKDLDTLTQEDRYFYRYLHQGKLSDNWSLNVDFSGISDDNYIVDLGSDYYNRADTHLYRQLGLNYYSPNLDFSLQFRDFEVVGDHPDVYRALPEMKLNYGSDIGEYIDFKLASEAAYFENKLDSKPNAFRVHIEPSLSLPYQRAWGELLAEVSLLQTYYEQELPEGSVGQLDESVSRTIGQGRLYGSLIFEKEGLVLDDKYGLTIEPKVQYLYTSFEEQDNIGLYDTTPLLTTFNNLFRGQEFTGLDRINDNNQFTLGATARLIDQKNREKLVLSVGQIFYLEDSKLISSVREDNRSALAAEFDWQVNQRWFLHSDIQVETQTQKVERSSVATEYRIDDNKLIQVNHRYIRDLSGEEINQFGVTASWPINEKWHWVGRWYRDANLSRTTESFAGIQYESCCWALRFTYQRSLSNRFDATGLRTTDEFDSGIGLQFIIKGIGSRRSNSDMLEQGMFGYRQPYVLN</sequence>
<dbReference type="PANTHER" id="PTHR30189">
    <property type="entry name" value="LPS-ASSEMBLY PROTEIN"/>
    <property type="match status" value="1"/>
</dbReference>
<keyword evidence="1 4" id="KW-0732">Signal</keyword>
<comment type="similarity">
    <text evidence="4">Belongs to the LptD family.</text>
</comment>
<keyword evidence="8" id="KW-1185">Reference proteome</keyword>
<dbReference type="STRING" id="1085623.GNIT_0700"/>
<dbReference type="GO" id="GO:0009279">
    <property type="term" value="C:cell outer membrane"/>
    <property type="evidence" value="ECO:0007669"/>
    <property type="project" value="UniProtKB-SubCell"/>
</dbReference>
<dbReference type="GO" id="GO:0043165">
    <property type="term" value="P:Gram-negative-bacterium-type cell outer membrane assembly"/>
    <property type="evidence" value="ECO:0007669"/>
    <property type="project" value="UniProtKB-UniRule"/>
</dbReference>
<dbReference type="RefSeq" id="WP_014107719.1">
    <property type="nucleotide sequence ID" value="NC_016041.1"/>
</dbReference>
<comment type="subunit">
    <text evidence="4">Component of the lipopolysaccharide transport and assembly complex. Interacts with LptE and LptA.</text>
</comment>
<dbReference type="OrthoDB" id="9760225at2"/>
<name>G4QFQ9_GLANF</name>
<reference evidence="7 8" key="1">
    <citation type="journal article" date="2011" name="J. Bacteriol.">
        <title>Complete genome sequence of seawater bacterium Glaciecola nitratireducens FR1064T.</title>
        <authorList>
            <person name="Bian F."/>
            <person name="Qin Q.L."/>
            <person name="Xie B.B."/>
            <person name="Shu Y.L."/>
            <person name="Zhang X.Y."/>
            <person name="Yu Y."/>
            <person name="Chen B."/>
            <person name="Chen X.L."/>
            <person name="Zhou B.C."/>
            <person name="Zhang Y.Z."/>
        </authorList>
    </citation>
    <scope>NUCLEOTIDE SEQUENCE [LARGE SCALE GENOMIC DNA]</scope>
    <source>
        <strain evidence="8">JCM 12485 / KCTC 12276 / FR1064</strain>
    </source>
</reference>
<dbReference type="GO" id="GO:1990351">
    <property type="term" value="C:transporter complex"/>
    <property type="evidence" value="ECO:0007669"/>
    <property type="project" value="TreeGrafter"/>
</dbReference>
<evidence type="ECO:0000256" key="1">
    <source>
        <dbReference type="ARBA" id="ARBA00022729"/>
    </source>
</evidence>
<accession>G4QFQ9</accession>
<feature type="signal peptide" evidence="4">
    <location>
        <begin position="1"/>
        <end position="19"/>
    </location>
</feature>
<dbReference type="KEGG" id="gni:GNIT_0700"/>
<proteinExistence type="inferred from homology"/>
<dbReference type="EMBL" id="CP003060">
    <property type="protein sequence ID" value="AEP28844.1"/>
    <property type="molecule type" value="Genomic_DNA"/>
</dbReference>
<evidence type="ECO:0000256" key="4">
    <source>
        <dbReference type="HAMAP-Rule" id="MF_01411"/>
    </source>
</evidence>
<feature type="chain" id="PRO_5009012863" description="LPS-assembly protein LptD" evidence="4">
    <location>
        <begin position="20"/>
        <end position="737"/>
    </location>
</feature>
<evidence type="ECO:0000313" key="7">
    <source>
        <dbReference type="EMBL" id="AEP28844.1"/>
    </source>
</evidence>
<comment type="caution">
    <text evidence="4">Lacks conserved residue(s) required for the propagation of feature annotation.</text>
</comment>
<evidence type="ECO:0000259" key="5">
    <source>
        <dbReference type="Pfam" id="PF03968"/>
    </source>
</evidence>
<comment type="function">
    <text evidence="4">Together with LptE, is involved in the assembly of lipopolysaccharide (LPS) at the surface of the outer membrane.</text>
</comment>
<dbReference type="HOGENOM" id="CLU_009039_0_0_6"/>
<dbReference type="HAMAP" id="MF_01411">
    <property type="entry name" value="LPS_assembly_LptD"/>
    <property type="match status" value="1"/>
</dbReference>
<comment type="subcellular location">
    <subcellularLocation>
        <location evidence="4">Cell outer membrane</location>
    </subcellularLocation>
</comment>
<dbReference type="Pfam" id="PF04453">
    <property type="entry name" value="LptD"/>
    <property type="match status" value="1"/>
</dbReference>
<dbReference type="Proteomes" id="UP000009282">
    <property type="component" value="Chromosome"/>
</dbReference>
<evidence type="ECO:0000313" key="8">
    <source>
        <dbReference type="Proteomes" id="UP000009282"/>
    </source>
</evidence>
<dbReference type="InterPro" id="IPR020889">
    <property type="entry name" value="LipoPS_assembly_LptD"/>
</dbReference>